<gene>
    <name evidence="2" type="ORF">BH720_12455</name>
</gene>
<accession>A0A1E5QJI4</accession>
<organism evidence="2">
    <name type="scientific">Desertifilum tharense IPPAS B-1220</name>
    <dbReference type="NCBI Taxonomy" id="1781255"/>
    <lineage>
        <taxon>Bacteria</taxon>
        <taxon>Bacillati</taxon>
        <taxon>Cyanobacteriota</taxon>
        <taxon>Cyanophyceae</taxon>
        <taxon>Desertifilales</taxon>
        <taxon>Desertifilaceae</taxon>
        <taxon>Desertifilum</taxon>
    </lineage>
</organism>
<evidence type="ECO:0000313" key="2">
    <source>
        <dbReference type="EMBL" id="OEJ74788.1"/>
    </source>
</evidence>
<sequence>PNPQLLTPNSLLPQLPTPNSQLPSSLFMLPLRRLSQNLQQRTLICTFVALTSGLFWSFVGGQISVNARTQKCTPLFWPLRTACKAVVTPVAFWQGSTTGLWTGAILGAFIAGLATAKSEEEASDLKLTPEQRQEAERLLLELLANLDRLENREDTLVQALQRQHQQLPGEKTLTEADIHKLLLALQTQPTATILRLPSANPTPAPPEQG</sequence>
<name>A0A1E5QJI4_9CYAN</name>
<feature type="non-terminal residue" evidence="2">
    <location>
        <position position="1"/>
    </location>
</feature>
<keyword evidence="1" id="KW-0175">Coiled coil</keyword>
<dbReference type="EMBL" id="MJGC01000060">
    <property type="protein sequence ID" value="OEJ74788.1"/>
    <property type="molecule type" value="Genomic_DNA"/>
</dbReference>
<evidence type="ECO:0000256" key="1">
    <source>
        <dbReference type="SAM" id="Coils"/>
    </source>
</evidence>
<proteinExistence type="predicted"/>
<protein>
    <submittedName>
        <fullName evidence="2">Uncharacterized protein</fullName>
    </submittedName>
</protein>
<dbReference type="AlphaFoldDB" id="A0A1E5QJI4"/>
<reference evidence="2" key="1">
    <citation type="submission" date="2016-09" db="EMBL/GenBank/DDBJ databases">
        <title>Draft genome of thermotolerant cyanobacterium Desertifilum sp. strain IPPAS B-1220.</title>
        <authorList>
            <person name="Sinetova M.A."/>
            <person name="Bolakhan K."/>
            <person name="Zayadan B.K."/>
            <person name="Mironov K.S."/>
            <person name="Ustinova V."/>
            <person name="Kupriyanova E.V."/>
            <person name="Sidorov R.A."/>
            <person name="Skrypnik A.N."/>
            <person name="Gogoleva N.E."/>
            <person name="Gogolev Y.V."/>
            <person name="Los D.A."/>
        </authorList>
    </citation>
    <scope>NUCLEOTIDE SEQUENCE [LARGE SCALE GENOMIC DNA]</scope>
    <source>
        <strain evidence="2">IPPAS B-1220</strain>
    </source>
</reference>
<feature type="coiled-coil region" evidence="1">
    <location>
        <begin position="132"/>
        <end position="166"/>
    </location>
</feature>
<comment type="caution">
    <text evidence="2">The sequence shown here is derived from an EMBL/GenBank/DDBJ whole genome shotgun (WGS) entry which is preliminary data.</text>
</comment>